<evidence type="ECO:0000256" key="4">
    <source>
        <dbReference type="ARBA" id="ARBA00023015"/>
    </source>
</evidence>
<keyword evidence="4" id="KW-0805">Transcription regulation</keyword>
<comment type="caution">
    <text evidence="11">The sequence shown here is derived from an EMBL/GenBank/DDBJ whole genome shotgun (WGS) entry which is preliminary data.</text>
</comment>
<evidence type="ECO:0000256" key="8">
    <source>
        <dbReference type="ARBA" id="ARBA00044067"/>
    </source>
</evidence>
<comment type="similarity">
    <text evidence="3">Belongs to the bZIP family.</text>
</comment>
<dbReference type="SUPFAM" id="SSF57959">
    <property type="entry name" value="Leucine zipper domain"/>
    <property type="match status" value="1"/>
</dbReference>
<name>A0A2T9YWQ0_9FUNG</name>
<dbReference type="GO" id="GO:0001228">
    <property type="term" value="F:DNA-binding transcription activator activity, RNA polymerase II-specific"/>
    <property type="evidence" value="ECO:0007669"/>
    <property type="project" value="TreeGrafter"/>
</dbReference>
<feature type="compositionally biased region" description="Polar residues" evidence="9">
    <location>
        <begin position="224"/>
        <end position="240"/>
    </location>
</feature>
<evidence type="ECO:0000313" key="12">
    <source>
        <dbReference type="Proteomes" id="UP000245383"/>
    </source>
</evidence>
<comment type="function">
    <text evidence="1">Putative transcription factor.</text>
</comment>
<sequence length="377" mass="42585">MDSTYGNSSHHILRSGADKGEALQKTPPGSNSAPGSSSRNEYDNKSRNRQRLRPKTATTPEELVAKAERNRAAQRAFRQRRDQYVKDLEWRATQLEEMQHVVHQLADENQMLRMRVESLTHHINQFGLSVPPLPPLPPLNRQSVDWIPTIHHPQHPSSNQGNINRRPDLENIQRIASQPSIGGGGPLSSKGAQSPTNAPSILNTHNQHQQQVHLAENNDDKFISNKNQPSTFGFSNILQPTNHQHNTTNNSGSSQAQNNMSRFINSNIDPINVNNQIPILQSQSSNIDFQSRNLNNPTRSNYLYQSSPNTNNPSNPTSQDYNPFNDRVAYQQLGNNYVVPTAARYPNDMRVDMRYTDNYILDSGDSPYQPQNLNHIQ</sequence>
<dbReference type="OrthoDB" id="5578735at2759"/>
<evidence type="ECO:0000313" key="11">
    <source>
        <dbReference type="EMBL" id="PVU96772.1"/>
    </source>
</evidence>
<evidence type="ECO:0000256" key="7">
    <source>
        <dbReference type="ARBA" id="ARBA00023242"/>
    </source>
</evidence>
<dbReference type="PROSITE" id="PS00036">
    <property type="entry name" value="BZIP_BASIC"/>
    <property type="match status" value="1"/>
</dbReference>
<proteinExistence type="inferred from homology"/>
<dbReference type="Pfam" id="PF00170">
    <property type="entry name" value="bZIP_1"/>
    <property type="match status" value="1"/>
</dbReference>
<keyword evidence="7" id="KW-0539">Nucleus</keyword>
<dbReference type="SMART" id="SM00338">
    <property type="entry name" value="BRLZ"/>
    <property type="match status" value="1"/>
</dbReference>
<feature type="compositionally biased region" description="Low complexity" evidence="9">
    <location>
        <begin position="27"/>
        <end position="38"/>
    </location>
</feature>
<dbReference type="Gene3D" id="1.20.5.170">
    <property type="match status" value="1"/>
</dbReference>
<dbReference type="AlphaFoldDB" id="A0A2T9YWQ0"/>
<feature type="compositionally biased region" description="Low complexity" evidence="9">
    <location>
        <begin position="306"/>
        <end position="318"/>
    </location>
</feature>
<reference evidence="11 12" key="1">
    <citation type="journal article" date="2018" name="MBio">
        <title>Comparative Genomics Reveals the Core Gene Toolbox for the Fungus-Insect Symbiosis.</title>
        <authorList>
            <person name="Wang Y."/>
            <person name="Stata M."/>
            <person name="Wang W."/>
            <person name="Stajich J.E."/>
            <person name="White M.M."/>
            <person name="Moncalvo J.M."/>
        </authorList>
    </citation>
    <scope>NUCLEOTIDE SEQUENCE [LARGE SCALE GENOMIC DNA]</scope>
    <source>
        <strain evidence="11 12">SWE-8-4</strain>
    </source>
</reference>
<feature type="compositionally biased region" description="Polar residues" evidence="9">
    <location>
        <begin position="1"/>
        <end position="10"/>
    </location>
</feature>
<dbReference type="InterPro" id="IPR050936">
    <property type="entry name" value="AP-1-like"/>
</dbReference>
<dbReference type="GO" id="GO:0090575">
    <property type="term" value="C:RNA polymerase II transcription regulator complex"/>
    <property type="evidence" value="ECO:0007669"/>
    <property type="project" value="TreeGrafter"/>
</dbReference>
<accession>A0A2T9YWQ0</accession>
<keyword evidence="6" id="KW-0804">Transcription</keyword>
<feature type="region of interest" description="Disordered" evidence="9">
    <location>
        <begin position="289"/>
        <end position="324"/>
    </location>
</feature>
<feature type="compositionally biased region" description="Polar residues" evidence="9">
    <location>
        <begin position="289"/>
        <end position="305"/>
    </location>
</feature>
<dbReference type="Proteomes" id="UP000245383">
    <property type="component" value="Unassembled WGS sequence"/>
</dbReference>
<evidence type="ECO:0000256" key="2">
    <source>
        <dbReference type="ARBA" id="ARBA00004123"/>
    </source>
</evidence>
<evidence type="ECO:0000256" key="1">
    <source>
        <dbReference type="ARBA" id="ARBA00004049"/>
    </source>
</evidence>
<evidence type="ECO:0000256" key="5">
    <source>
        <dbReference type="ARBA" id="ARBA00023125"/>
    </source>
</evidence>
<dbReference type="CDD" id="cd14688">
    <property type="entry name" value="bZIP_YAP"/>
    <property type="match status" value="1"/>
</dbReference>
<feature type="domain" description="BZIP" evidence="10">
    <location>
        <begin position="66"/>
        <end position="80"/>
    </location>
</feature>
<evidence type="ECO:0000256" key="9">
    <source>
        <dbReference type="SAM" id="MobiDB-lite"/>
    </source>
</evidence>
<feature type="compositionally biased region" description="Polar residues" evidence="9">
    <location>
        <begin position="190"/>
        <end position="212"/>
    </location>
</feature>
<feature type="region of interest" description="Disordered" evidence="9">
    <location>
        <begin position="176"/>
        <end position="258"/>
    </location>
</feature>
<dbReference type="PANTHER" id="PTHR40621:SF11">
    <property type="entry name" value="TRANSCRIPTION FACTOR KAPC-RELATED"/>
    <property type="match status" value="1"/>
</dbReference>
<dbReference type="GO" id="GO:0000976">
    <property type="term" value="F:transcription cis-regulatory region binding"/>
    <property type="evidence" value="ECO:0007669"/>
    <property type="project" value="InterPro"/>
</dbReference>
<dbReference type="PANTHER" id="PTHR40621">
    <property type="entry name" value="TRANSCRIPTION FACTOR KAPC-RELATED"/>
    <property type="match status" value="1"/>
</dbReference>
<gene>
    <name evidence="11" type="ORF">BB561_000977</name>
</gene>
<evidence type="ECO:0000256" key="6">
    <source>
        <dbReference type="ARBA" id="ARBA00023163"/>
    </source>
</evidence>
<evidence type="ECO:0000259" key="10">
    <source>
        <dbReference type="PROSITE" id="PS00036"/>
    </source>
</evidence>
<keyword evidence="5" id="KW-0238">DNA-binding</keyword>
<keyword evidence="12" id="KW-1185">Reference proteome</keyword>
<dbReference type="InterPro" id="IPR004827">
    <property type="entry name" value="bZIP"/>
</dbReference>
<dbReference type="InterPro" id="IPR046347">
    <property type="entry name" value="bZIP_sf"/>
</dbReference>
<evidence type="ECO:0000256" key="3">
    <source>
        <dbReference type="ARBA" id="ARBA00007163"/>
    </source>
</evidence>
<protein>
    <recommendedName>
        <fullName evidence="8">Putative transcription factor kapC</fullName>
    </recommendedName>
</protein>
<comment type="subcellular location">
    <subcellularLocation>
        <location evidence="2">Nucleus</location>
    </subcellularLocation>
</comment>
<feature type="compositionally biased region" description="Low complexity" evidence="9">
    <location>
        <begin position="241"/>
        <end position="255"/>
    </location>
</feature>
<feature type="region of interest" description="Disordered" evidence="9">
    <location>
        <begin position="1"/>
        <end position="79"/>
    </location>
</feature>
<dbReference type="EMBL" id="MBFR01000024">
    <property type="protein sequence ID" value="PVU96772.1"/>
    <property type="molecule type" value="Genomic_DNA"/>
</dbReference>
<organism evidence="11 12">
    <name type="scientific">Smittium simulii</name>
    <dbReference type="NCBI Taxonomy" id="133385"/>
    <lineage>
        <taxon>Eukaryota</taxon>
        <taxon>Fungi</taxon>
        <taxon>Fungi incertae sedis</taxon>
        <taxon>Zoopagomycota</taxon>
        <taxon>Kickxellomycotina</taxon>
        <taxon>Harpellomycetes</taxon>
        <taxon>Harpellales</taxon>
        <taxon>Legeriomycetaceae</taxon>
        <taxon>Smittium</taxon>
    </lineage>
</organism>